<sequence length="256" mass="27579">MMDGRRDRRDSDADADNRAHVDKGTPADGVPADNAPHVAPASHVDTGACQDGVAGSRDLAASPDLRGRRRSPWNPATWSPATSSFAPNPGFRRPRPRRFASTEHLAPEAVAAFVDGELGMTAHVRATHHLALCHECMDAVDAQLDARTRLRDSGTVAMPADLLGQLSQIPTREIDMTAARDRRDHTRRPGPFPGGRFHGPFATPGPLAASGLPPVNAHTDHVHEPPHPATAPIDAVRGEPGRGRRNRWRGRWLSTG</sequence>
<dbReference type="eggNOG" id="COG5662">
    <property type="taxonomic scope" value="Bacteria"/>
</dbReference>
<evidence type="ECO:0000256" key="1">
    <source>
        <dbReference type="SAM" id="MobiDB-lite"/>
    </source>
</evidence>
<protein>
    <recommendedName>
        <fullName evidence="4">Zinc-finger domain-containing protein</fullName>
    </recommendedName>
</protein>
<dbReference type="Proteomes" id="UP000010988">
    <property type="component" value="Unassembled WGS sequence"/>
</dbReference>
<proteinExistence type="predicted"/>
<evidence type="ECO:0000313" key="2">
    <source>
        <dbReference type="EMBL" id="GAC48550.1"/>
    </source>
</evidence>
<evidence type="ECO:0000313" key="3">
    <source>
        <dbReference type="Proteomes" id="UP000010988"/>
    </source>
</evidence>
<name>L7KI62_9ACTN</name>
<dbReference type="AlphaFoldDB" id="L7KI62"/>
<gene>
    <name evidence="2" type="ORF">GOACH_06_00470</name>
</gene>
<feature type="region of interest" description="Disordered" evidence="1">
    <location>
        <begin position="178"/>
        <end position="256"/>
    </location>
</feature>
<evidence type="ECO:0008006" key="4">
    <source>
        <dbReference type="Google" id="ProtNLM"/>
    </source>
</evidence>
<reference evidence="2 3" key="1">
    <citation type="submission" date="2012-12" db="EMBL/GenBank/DDBJ databases">
        <title>Whole genome shotgun sequence of Gordonia aichiensis NBRC 108223.</title>
        <authorList>
            <person name="Isaki-Nakamura S."/>
            <person name="Hosoyama A."/>
            <person name="Tsuchikane K."/>
            <person name="Ando Y."/>
            <person name="Baba S."/>
            <person name="Ohji S."/>
            <person name="Hamada M."/>
            <person name="Tamura T."/>
            <person name="Yamazoe A."/>
            <person name="Yamazaki S."/>
            <person name="Fujita N."/>
        </authorList>
    </citation>
    <scope>NUCLEOTIDE SEQUENCE [LARGE SCALE GENOMIC DNA]</scope>
    <source>
        <strain evidence="2 3">NBRC 108223</strain>
    </source>
</reference>
<accession>L7KI62</accession>
<feature type="compositionally biased region" description="Basic and acidic residues" evidence="1">
    <location>
        <begin position="1"/>
        <end position="25"/>
    </location>
</feature>
<comment type="caution">
    <text evidence="2">The sequence shown here is derived from an EMBL/GenBank/DDBJ whole genome shotgun (WGS) entry which is preliminary data.</text>
</comment>
<dbReference type="STRING" id="1220583.GOACH_06_00470"/>
<organism evidence="2 3">
    <name type="scientific">Gordonia aichiensis NBRC 108223</name>
    <dbReference type="NCBI Taxonomy" id="1220583"/>
    <lineage>
        <taxon>Bacteria</taxon>
        <taxon>Bacillati</taxon>
        <taxon>Actinomycetota</taxon>
        <taxon>Actinomycetes</taxon>
        <taxon>Mycobacteriales</taxon>
        <taxon>Gordoniaceae</taxon>
        <taxon>Gordonia</taxon>
    </lineage>
</organism>
<feature type="region of interest" description="Disordered" evidence="1">
    <location>
        <begin position="1"/>
        <end position="100"/>
    </location>
</feature>
<keyword evidence="3" id="KW-1185">Reference proteome</keyword>
<feature type="compositionally biased region" description="Polar residues" evidence="1">
    <location>
        <begin position="74"/>
        <end position="86"/>
    </location>
</feature>
<dbReference type="EMBL" id="BANR01000006">
    <property type="protein sequence ID" value="GAC48550.1"/>
    <property type="molecule type" value="Genomic_DNA"/>
</dbReference>